<sequence length="258" mass="29067">MASFPFGFNPTSSMNPYFEYNATVIACRPRLKTEKSILRTDIEGNVLSELLQGDPDYNTEHRLNLTEYTPGYYSSGCGWPNYMYKIILNTTNMINPAKPVPSVELAGTAASQAFSRLFAAQLSLDREYLQPTSASSNVSHSATLYQTVRRFRLSRPMFIITQTILILDVFVLLIFRMTLPRPFLPRQPFTSASQIAYAAASHVIDDVAAAVNRAGNYSTSSDLQKQFKGYRFGYGKYVGKDGKPHIRIERDPFVQELK</sequence>
<keyword evidence="1" id="KW-0812">Transmembrane</keyword>
<evidence type="ECO:0000313" key="3">
    <source>
        <dbReference type="Proteomes" id="UP001358417"/>
    </source>
</evidence>
<dbReference type="EMBL" id="JAVRRD010000003">
    <property type="protein sequence ID" value="KAK5061094.1"/>
    <property type="molecule type" value="Genomic_DNA"/>
</dbReference>
<evidence type="ECO:0000313" key="2">
    <source>
        <dbReference type="EMBL" id="KAK5061094.1"/>
    </source>
</evidence>
<accession>A0AAV9NN88</accession>
<dbReference type="RefSeq" id="XP_064710191.1">
    <property type="nucleotide sequence ID" value="XM_064851188.1"/>
</dbReference>
<keyword evidence="1" id="KW-1133">Transmembrane helix</keyword>
<dbReference type="PANTHER" id="PTHR37544:SF3">
    <property type="entry name" value="SPRAY"/>
    <property type="match status" value="1"/>
</dbReference>
<organism evidence="2 3">
    <name type="scientific">Exophiala bonariae</name>
    <dbReference type="NCBI Taxonomy" id="1690606"/>
    <lineage>
        <taxon>Eukaryota</taxon>
        <taxon>Fungi</taxon>
        <taxon>Dikarya</taxon>
        <taxon>Ascomycota</taxon>
        <taxon>Pezizomycotina</taxon>
        <taxon>Eurotiomycetes</taxon>
        <taxon>Chaetothyriomycetidae</taxon>
        <taxon>Chaetothyriales</taxon>
        <taxon>Herpotrichiellaceae</taxon>
        <taxon>Exophiala</taxon>
    </lineage>
</organism>
<dbReference type="AlphaFoldDB" id="A0AAV9NN88"/>
<dbReference type="Proteomes" id="UP001358417">
    <property type="component" value="Unassembled WGS sequence"/>
</dbReference>
<dbReference type="GeneID" id="89975801"/>
<feature type="transmembrane region" description="Helical" evidence="1">
    <location>
        <begin position="157"/>
        <end position="179"/>
    </location>
</feature>
<keyword evidence="3" id="KW-1185">Reference proteome</keyword>
<name>A0AAV9NN88_9EURO</name>
<gene>
    <name evidence="2" type="ORF">LTR84_007636</name>
</gene>
<comment type="caution">
    <text evidence="2">The sequence shown here is derived from an EMBL/GenBank/DDBJ whole genome shotgun (WGS) entry which is preliminary data.</text>
</comment>
<dbReference type="PANTHER" id="PTHR37544">
    <property type="entry name" value="SPRAY-RELATED"/>
    <property type="match status" value="1"/>
</dbReference>
<evidence type="ECO:0000256" key="1">
    <source>
        <dbReference type="SAM" id="Phobius"/>
    </source>
</evidence>
<protein>
    <submittedName>
        <fullName evidence="2">Uncharacterized protein</fullName>
    </submittedName>
</protein>
<reference evidence="2 3" key="1">
    <citation type="submission" date="2023-08" db="EMBL/GenBank/DDBJ databases">
        <title>Black Yeasts Isolated from many extreme environments.</title>
        <authorList>
            <person name="Coleine C."/>
            <person name="Stajich J.E."/>
            <person name="Selbmann L."/>
        </authorList>
    </citation>
    <scope>NUCLEOTIDE SEQUENCE [LARGE SCALE GENOMIC DNA]</scope>
    <source>
        <strain evidence="2 3">CCFEE 5792</strain>
    </source>
</reference>
<keyword evidence="1" id="KW-0472">Membrane</keyword>
<proteinExistence type="predicted"/>